<name>A0ACB6RSE1_9PLEO</name>
<organism evidence="1 2">
    <name type="scientific">Macroventuria anomochaeta</name>
    <dbReference type="NCBI Taxonomy" id="301207"/>
    <lineage>
        <taxon>Eukaryota</taxon>
        <taxon>Fungi</taxon>
        <taxon>Dikarya</taxon>
        <taxon>Ascomycota</taxon>
        <taxon>Pezizomycotina</taxon>
        <taxon>Dothideomycetes</taxon>
        <taxon>Pleosporomycetidae</taxon>
        <taxon>Pleosporales</taxon>
        <taxon>Pleosporineae</taxon>
        <taxon>Didymellaceae</taxon>
        <taxon>Macroventuria</taxon>
    </lineage>
</organism>
<gene>
    <name evidence="1" type="ORF">BU25DRAFT_167962</name>
</gene>
<comment type="caution">
    <text evidence="1">The sequence shown here is derived from an EMBL/GenBank/DDBJ whole genome shotgun (WGS) entry which is preliminary data.</text>
</comment>
<accession>A0ACB6RSE1</accession>
<reference evidence="1" key="1">
    <citation type="journal article" date="2020" name="Stud. Mycol.">
        <title>101 Dothideomycetes genomes: a test case for predicting lifestyles and emergence of pathogens.</title>
        <authorList>
            <person name="Haridas S."/>
            <person name="Albert R."/>
            <person name="Binder M."/>
            <person name="Bloem J."/>
            <person name="Labutti K."/>
            <person name="Salamov A."/>
            <person name="Andreopoulos B."/>
            <person name="Baker S."/>
            <person name="Barry K."/>
            <person name="Bills G."/>
            <person name="Bluhm B."/>
            <person name="Cannon C."/>
            <person name="Castanera R."/>
            <person name="Culley D."/>
            <person name="Daum C."/>
            <person name="Ezra D."/>
            <person name="Gonzalez J."/>
            <person name="Henrissat B."/>
            <person name="Kuo A."/>
            <person name="Liang C."/>
            <person name="Lipzen A."/>
            <person name="Lutzoni F."/>
            <person name="Magnuson J."/>
            <person name="Mondo S."/>
            <person name="Nolan M."/>
            <person name="Ohm R."/>
            <person name="Pangilinan J."/>
            <person name="Park H.-J."/>
            <person name="Ramirez L."/>
            <person name="Alfaro M."/>
            <person name="Sun H."/>
            <person name="Tritt A."/>
            <person name="Yoshinaga Y."/>
            <person name="Zwiers L.-H."/>
            <person name="Turgeon B."/>
            <person name="Goodwin S."/>
            <person name="Spatafora J."/>
            <person name="Crous P."/>
            <person name="Grigoriev I."/>
        </authorList>
    </citation>
    <scope>NUCLEOTIDE SEQUENCE</scope>
    <source>
        <strain evidence="1">CBS 525.71</strain>
    </source>
</reference>
<protein>
    <submittedName>
        <fullName evidence="1">Uncharacterized protein</fullName>
    </submittedName>
</protein>
<evidence type="ECO:0000313" key="1">
    <source>
        <dbReference type="EMBL" id="KAF2623844.1"/>
    </source>
</evidence>
<keyword evidence="2" id="KW-1185">Reference proteome</keyword>
<sequence length="62" mass="6691">MDGIHSFDELQHFLSVPGLDAFAILHVWVGVASMGARGKGLHTPAQLQEIDSLLGRYTETVG</sequence>
<dbReference type="EMBL" id="MU006734">
    <property type="protein sequence ID" value="KAF2623844.1"/>
    <property type="molecule type" value="Genomic_DNA"/>
</dbReference>
<dbReference type="Proteomes" id="UP000799754">
    <property type="component" value="Unassembled WGS sequence"/>
</dbReference>
<evidence type="ECO:0000313" key="2">
    <source>
        <dbReference type="Proteomes" id="UP000799754"/>
    </source>
</evidence>
<proteinExistence type="predicted"/>